<evidence type="ECO:0000313" key="5">
    <source>
        <dbReference type="Proteomes" id="UP000749040"/>
    </source>
</evidence>
<dbReference type="GO" id="GO:0016787">
    <property type="term" value="F:hydrolase activity"/>
    <property type="evidence" value="ECO:0007669"/>
    <property type="project" value="UniProtKB-KW"/>
</dbReference>
<dbReference type="InterPro" id="IPR029058">
    <property type="entry name" value="AB_hydrolase_fold"/>
</dbReference>
<name>A0ABS2TUX7_9ACTN</name>
<dbReference type="Proteomes" id="UP000749040">
    <property type="component" value="Unassembled WGS sequence"/>
</dbReference>
<proteinExistence type="inferred from homology"/>
<evidence type="ECO:0000313" key="4">
    <source>
        <dbReference type="EMBL" id="MBM9506306.1"/>
    </source>
</evidence>
<reference evidence="4 5" key="1">
    <citation type="submission" date="2021-01" db="EMBL/GenBank/DDBJ databases">
        <title>Streptomyces acididurans sp. nov., isolated from a peat swamp forest soil.</title>
        <authorList>
            <person name="Chantavorakit T."/>
            <person name="Duangmal K."/>
        </authorList>
    </citation>
    <scope>NUCLEOTIDE SEQUENCE [LARGE SCALE GENOMIC DNA]</scope>
    <source>
        <strain evidence="4 5">KK5PA1</strain>
    </source>
</reference>
<protein>
    <submittedName>
        <fullName evidence="4">Alpha/beta hydrolase</fullName>
    </submittedName>
</protein>
<dbReference type="InterPro" id="IPR050300">
    <property type="entry name" value="GDXG_lipolytic_enzyme"/>
</dbReference>
<dbReference type="PANTHER" id="PTHR48081">
    <property type="entry name" value="AB HYDROLASE SUPERFAMILY PROTEIN C4A8.06C"/>
    <property type="match status" value="1"/>
</dbReference>
<dbReference type="SUPFAM" id="SSF53474">
    <property type="entry name" value="alpha/beta-Hydrolases"/>
    <property type="match status" value="1"/>
</dbReference>
<dbReference type="Pfam" id="PF07859">
    <property type="entry name" value="Abhydrolase_3"/>
    <property type="match status" value="1"/>
</dbReference>
<keyword evidence="5" id="KW-1185">Reference proteome</keyword>
<comment type="similarity">
    <text evidence="1">Belongs to the 'GDXG' lipolytic enzyme family.</text>
</comment>
<gene>
    <name evidence="4" type="ORF">ITX44_17460</name>
</gene>
<evidence type="ECO:0000256" key="1">
    <source>
        <dbReference type="ARBA" id="ARBA00010515"/>
    </source>
</evidence>
<organism evidence="4 5">
    <name type="scientific">Actinacidiphila acididurans</name>
    <dbReference type="NCBI Taxonomy" id="2784346"/>
    <lineage>
        <taxon>Bacteria</taxon>
        <taxon>Bacillati</taxon>
        <taxon>Actinomycetota</taxon>
        <taxon>Actinomycetes</taxon>
        <taxon>Kitasatosporales</taxon>
        <taxon>Streptomycetaceae</taxon>
        <taxon>Actinacidiphila</taxon>
    </lineage>
</organism>
<feature type="domain" description="Alpha/beta hydrolase fold-3" evidence="3">
    <location>
        <begin position="70"/>
        <end position="271"/>
    </location>
</feature>
<evidence type="ECO:0000259" key="3">
    <source>
        <dbReference type="Pfam" id="PF07859"/>
    </source>
</evidence>
<accession>A0ABS2TUX7</accession>
<dbReference type="EMBL" id="JADKYB010000008">
    <property type="protein sequence ID" value="MBM9506306.1"/>
    <property type="molecule type" value="Genomic_DNA"/>
</dbReference>
<dbReference type="InterPro" id="IPR013094">
    <property type="entry name" value="AB_hydrolase_3"/>
</dbReference>
<comment type="caution">
    <text evidence="4">The sequence shown here is derived from an EMBL/GenBank/DDBJ whole genome shotgun (WGS) entry which is preliminary data.</text>
</comment>
<evidence type="ECO:0000256" key="2">
    <source>
        <dbReference type="ARBA" id="ARBA00022801"/>
    </source>
</evidence>
<keyword evidence="2 4" id="KW-0378">Hydrolase</keyword>
<sequence length="301" mass="31068">MSKQQRDALNRMFRNLPFSIEGDPAVQRAAMEAALTAAPLPPDVTVTEGTLGGIPVVQVDVDGVDTSRTLLHFHGGVYVLGSARSSVGLAAGLGRHAGVRVISVDYRLAPEQPYPAAVEDALAAYKGLLANTAESRIAVSGESAGGGLAAALQLRLKEEGLALPAASVLLSPWTDLTLSGRSLTGKASVDPSVLTAEGLKTRAYDYLGGADPRNPEISPVFGDLSGLPPMLIQVGSHEILLDDALRLAATAAAHDVDVKLEVTAGVPHVFQAFAEVLDEGKAALASIGGFLRAHLADASTD</sequence>
<dbReference type="RefSeq" id="WP_205358154.1">
    <property type="nucleotide sequence ID" value="NZ_JADKYB010000008.1"/>
</dbReference>
<dbReference type="PANTHER" id="PTHR48081:SF30">
    <property type="entry name" value="ACETYL-HYDROLASE LIPR-RELATED"/>
    <property type="match status" value="1"/>
</dbReference>
<dbReference type="Gene3D" id="3.40.50.1820">
    <property type="entry name" value="alpha/beta hydrolase"/>
    <property type="match status" value="1"/>
</dbReference>